<sequence>MKYYLIVGEASGDLHASHLMAALKVEDPQAEFRFFGGDLMAAVGGTIVKHYKELAYMGFIPVLLHLRTIFANMKRCKEDIVAWQPDVVILVDYPGFNLNIAKFLHARTQIPVYYYISPKIWAWKEYRIKNIKRDVDELFSILPFEVEFFEGKHQYPIHYVGNPTVDEVTAFCTEHFETRDDFIFENKLESKPIIALLAGSRKQEIKDNLPDMLRAASAFPEYQLVLAGAPGISPDYYREYIGDAKVKILFGKTYHLLQQAEAALVTSGTATLETALFRVPQAVCYHTPIGKVISFLRRHILTVKYISLVNLIANREVVKELVADTMTVEQVRAELERILYNKEYRQQMLDGYEYMASRLGDAGAPRHAAQEMVRLLRK</sequence>
<keyword evidence="7 11" id="KW-0808">Transferase</keyword>
<reference evidence="11 12" key="1">
    <citation type="submission" date="2018-08" db="EMBL/GenBank/DDBJ databases">
        <title>A genome reference for cultivated species of the human gut microbiota.</title>
        <authorList>
            <person name="Zou Y."/>
            <person name="Xue W."/>
            <person name="Luo G."/>
        </authorList>
    </citation>
    <scope>NUCLEOTIDE SEQUENCE [LARGE SCALE GENOMIC DNA]</scope>
    <source>
        <strain evidence="11 12">OM05-15BH</strain>
    </source>
</reference>
<evidence type="ECO:0000256" key="7">
    <source>
        <dbReference type="ARBA" id="ARBA00022679"/>
    </source>
</evidence>
<dbReference type="NCBIfam" id="TIGR00215">
    <property type="entry name" value="lpxB"/>
    <property type="match status" value="1"/>
</dbReference>
<dbReference type="PANTHER" id="PTHR30372:SF4">
    <property type="entry name" value="LIPID-A-DISACCHARIDE SYNTHASE, MITOCHONDRIAL-RELATED"/>
    <property type="match status" value="1"/>
</dbReference>
<proteinExistence type="predicted"/>
<evidence type="ECO:0000256" key="10">
    <source>
        <dbReference type="NCBIfam" id="TIGR00215"/>
    </source>
</evidence>
<dbReference type="GO" id="GO:0008915">
    <property type="term" value="F:lipid-A-disaccharide synthase activity"/>
    <property type="evidence" value="ECO:0007669"/>
    <property type="project" value="UniProtKB-UniRule"/>
</dbReference>
<dbReference type="GO" id="GO:0005543">
    <property type="term" value="F:phospholipid binding"/>
    <property type="evidence" value="ECO:0007669"/>
    <property type="project" value="TreeGrafter"/>
</dbReference>
<keyword evidence="4" id="KW-0444">Lipid biosynthesis</keyword>
<comment type="caution">
    <text evidence="11">The sequence shown here is derived from an EMBL/GenBank/DDBJ whole genome shotgun (WGS) entry which is preliminary data.</text>
</comment>
<accession>A0A3E5AWW2</accession>
<protein>
    <recommendedName>
        <fullName evidence="3 10">Lipid-A-disaccharide synthase</fullName>
        <ecNumber evidence="2 10">2.4.1.182</ecNumber>
    </recommendedName>
</protein>
<evidence type="ECO:0000256" key="8">
    <source>
        <dbReference type="ARBA" id="ARBA00023098"/>
    </source>
</evidence>
<dbReference type="PANTHER" id="PTHR30372">
    <property type="entry name" value="LIPID-A-DISACCHARIDE SYNTHASE"/>
    <property type="match status" value="1"/>
</dbReference>
<dbReference type="GO" id="GO:0009245">
    <property type="term" value="P:lipid A biosynthetic process"/>
    <property type="evidence" value="ECO:0007669"/>
    <property type="project" value="UniProtKB-UniRule"/>
</dbReference>
<evidence type="ECO:0000256" key="3">
    <source>
        <dbReference type="ARBA" id="ARBA00020902"/>
    </source>
</evidence>
<name>A0A3E5AWW2_9BACE</name>
<dbReference type="Pfam" id="PF02684">
    <property type="entry name" value="LpxB"/>
    <property type="match status" value="1"/>
</dbReference>
<dbReference type="EC" id="2.4.1.182" evidence="2 10"/>
<evidence type="ECO:0000313" key="11">
    <source>
        <dbReference type="EMBL" id="RGN29705.1"/>
    </source>
</evidence>
<dbReference type="Proteomes" id="UP000260983">
    <property type="component" value="Unassembled WGS sequence"/>
</dbReference>
<dbReference type="SUPFAM" id="SSF53756">
    <property type="entry name" value="UDP-Glycosyltransferase/glycogen phosphorylase"/>
    <property type="match status" value="1"/>
</dbReference>
<evidence type="ECO:0000256" key="1">
    <source>
        <dbReference type="ARBA" id="ARBA00002056"/>
    </source>
</evidence>
<evidence type="ECO:0000256" key="9">
    <source>
        <dbReference type="ARBA" id="ARBA00048975"/>
    </source>
</evidence>
<keyword evidence="8" id="KW-0443">Lipid metabolism</keyword>
<evidence type="ECO:0000256" key="6">
    <source>
        <dbReference type="ARBA" id="ARBA00022676"/>
    </source>
</evidence>
<dbReference type="EMBL" id="QSUL01000032">
    <property type="protein sequence ID" value="RGN29705.1"/>
    <property type="molecule type" value="Genomic_DNA"/>
</dbReference>
<dbReference type="AlphaFoldDB" id="A0A3E5AWW2"/>
<comment type="catalytic activity">
    <reaction evidence="9">
        <text>a lipid X + a UDP-2-N,3-O-bis[(3R)-3-hydroxyacyl]-alpha-D-glucosamine = a lipid A disaccharide + UDP + H(+)</text>
        <dbReference type="Rhea" id="RHEA:67828"/>
        <dbReference type="ChEBI" id="CHEBI:15378"/>
        <dbReference type="ChEBI" id="CHEBI:58223"/>
        <dbReference type="ChEBI" id="CHEBI:137748"/>
        <dbReference type="ChEBI" id="CHEBI:176338"/>
        <dbReference type="ChEBI" id="CHEBI:176343"/>
        <dbReference type="EC" id="2.4.1.182"/>
    </reaction>
</comment>
<evidence type="ECO:0000256" key="2">
    <source>
        <dbReference type="ARBA" id="ARBA00012687"/>
    </source>
</evidence>
<organism evidence="11 12">
    <name type="scientific">Bacteroides oleiciplenus</name>
    <dbReference type="NCBI Taxonomy" id="626931"/>
    <lineage>
        <taxon>Bacteria</taxon>
        <taxon>Pseudomonadati</taxon>
        <taxon>Bacteroidota</taxon>
        <taxon>Bacteroidia</taxon>
        <taxon>Bacteroidales</taxon>
        <taxon>Bacteroidaceae</taxon>
        <taxon>Bacteroides</taxon>
    </lineage>
</organism>
<evidence type="ECO:0000256" key="5">
    <source>
        <dbReference type="ARBA" id="ARBA00022556"/>
    </source>
</evidence>
<dbReference type="RefSeq" id="WP_117725771.1">
    <property type="nucleotide sequence ID" value="NZ_QSUL01000032.1"/>
</dbReference>
<dbReference type="GO" id="GO:0016020">
    <property type="term" value="C:membrane"/>
    <property type="evidence" value="ECO:0007669"/>
    <property type="project" value="GOC"/>
</dbReference>
<evidence type="ECO:0000256" key="4">
    <source>
        <dbReference type="ARBA" id="ARBA00022516"/>
    </source>
</evidence>
<keyword evidence="5" id="KW-0441">Lipid A biosynthesis</keyword>
<comment type="function">
    <text evidence="1">Condensation of UDP-2,3-diacylglucosamine and 2,3-diacylglucosamine-1-phosphate to form lipid A disaccharide, a precursor of lipid A, a phosphorylated glycolipid that anchors the lipopolysaccharide to the outer membrane of the cell.</text>
</comment>
<dbReference type="InterPro" id="IPR003835">
    <property type="entry name" value="Glyco_trans_19"/>
</dbReference>
<evidence type="ECO:0000313" key="12">
    <source>
        <dbReference type="Proteomes" id="UP000260983"/>
    </source>
</evidence>
<keyword evidence="6 11" id="KW-0328">Glycosyltransferase</keyword>
<gene>
    <name evidence="11" type="primary">lpxB</name>
    <name evidence="11" type="ORF">DXB65_23640</name>
</gene>